<evidence type="ECO:0000256" key="5">
    <source>
        <dbReference type="ARBA" id="ARBA00029447"/>
    </source>
</evidence>
<dbReference type="SUPFAM" id="SSF58104">
    <property type="entry name" value="Methyl-accepting chemotaxis protein (MCP) signaling domain"/>
    <property type="match status" value="1"/>
</dbReference>
<keyword evidence="8" id="KW-1133">Transmembrane helix</keyword>
<evidence type="ECO:0000256" key="3">
    <source>
        <dbReference type="ARBA" id="ARBA00023136"/>
    </source>
</evidence>
<dbReference type="CDD" id="cd06225">
    <property type="entry name" value="HAMP"/>
    <property type="match status" value="1"/>
</dbReference>
<organism evidence="11 12">
    <name type="scientific">Paenibacillus barengoltzii J12</name>
    <dbReference type="NCBI Taxonomy" id="935846"/>
    <lineage>
        <taxon>Bacteria</taxon>
        <taxon>Bacillati</taxon>
        <taxon>Bacillota</taxon>
        <taxon>Bacilli</taxon>
        <taxon>Bacillales</taxon>
        <taxon>Paenibacillaceae</taxon>
        <taxon>Paenibacillus</taxon>
    </lineage>
</organism>
<reference evidence="11 12" key="1">
    <citation type="submission" date="2017-04" db="EMBL/GenBank/DDBJ databases">
        <authorList>
            <person name="Varghese N."/>
            <person name="Submissions S."/>
        </authorList>
    </citation>
    <scope>NUCLEOTIDE SEQUENCE [LARGE SCALE GENOMIC DNA]</scope>
    <source>
        <strain evidence="11 12">J12</strain>
    </source>
</reference>
<evidence type="ECO:0000256" key="1">
    <source>
        <dbReference type="ARBA" id="ARBA00004236"/>
    </source>
</evidence>
<evidence type="ECO:0000256" key="6">
    <source>
        <dbReference type="PROSITE-ProRule" id="PRU00284"/>
    </source>
</evidence>
<feature type="domain" description="HAMP" evidence="10">
    <location>
        <begin position="184"/>
        <end position="236"/>
    </location>
</feature>
<feature type="transmembrane region" description="Helical" evidence="8">
    <location>
        <begin position="163"/>
        <end position="182"/>
    </location>
</feature>
<evidence type="ECO:0000313" key="12">
    <source>
        <dbReference type="Proteomes" id="UP000192939"/>
    </source>
</evidence>
<evidence type="ECO:0000259" key="10">
    <source>
        <dbReference type="PROSITE" id="PS50885"/>
    </source>
</evidence>
<comment type="caution">
    <text evidence="11">The sequence shown here is derived from an EMBL/GenBank/DDBJ whole genome shotgun (WGS) entry which is preliminary data.</text>
</comment>
<protein>
    <submittedName>
        <fullName evidence="11">Methyl-accepting chemotaxis protein</fullName>
    </submittedName>
</protein>
<accession>A0ABY1LX81</accession>
<keyword evidence="12" id="KW-1185">Reference proteome</keyword>
<comment type="subcellular location">
    <subcellularLocation>
        <location evidence="1">Cell membrane</location>
    </subcellularLocation>
</comment>
<dbReference type="Pfam" id="PF00015">
    <property type="entry name" value="MCPsignal"/>
    <property type="match status" value="1"/>
</dbReference>
<proteinExistence type="inferred from homology"/>
<evidence type="ECO:0000256" key="2">
    <source>
        <dbReference type="ARBA" id="ARBA00022475"/>
    </source>
</evidence>
<evidence type="ECO:0000256" key="4">
    <source>
        <dbReference type="ARBA" id="ARBA00023224"/>
    </source>
</evidence>
<evidence type="ECO:0000256" key="8">
    <source>
        <dbReference type="SAM" id="Phobius"/>
    </source>
</evidence>
<dbReference type="PANTHER" id="PTHR32089:SF112">
    <property type="entry name" value="LYSOZYME-LIKE PROTEIN-RELATED"/>
    <property type="match status" value="1"/>
</dbReference>
<name>A0ABY1LX81_9BACL</name>
<evidence type="ECO:0000259" key="9">
    <source>
        <dbReference type="PROSITE" id="PS50111"/>
    </source>
</evidence>
<dbReference type="EMBL" id="FXAE01000016">
    <property type="protein sequence ID" value="SMF23094.1"/>
    <property type="molecule type" value="Genomic_DNA"/>
</dbReference>
<dbReference type="PROSITE" id="PS50111">
    <property type="entry name" value="CHEMOTAXIS_TRANSDUC_2"/>
    <property type="match status" value="1"/>
</dbReference>
<keyword evidence="4 6" id="KW-0807">Transducer</keyword>
<dbReference type="PROSITE" id="PS50885">
    <property type="entry name" value="HAMP"/>
    <property type="match status" value="1"/>
</dbReference>
<feature type="coiled-coil region" evidence="7">
    <location>
        <begin position="498"/>
        <end position="535"/>
    </location>
</feature>
<dbReference type="Proteomes" id="UP000192939">
    <property type="component" value="Unassembled WGS sequence"/>
</dbReference>
<gene>
    <name evidence="11" type="ORF">SAMN02744124_01982</name>
</gene>
<feature type="domain" description="Methyl-accepting transducer" evidence="9">
    <location>
        <begin position="255"/>
        <end position="491"/>
    </location>
</feature>
<evidence type="ECO:0000256" key="7">
    <source>
        <dbReference type="SAM" id="Coils"/>
    </source>
</evidence>
<dbReference type="Pfam" id="PF00672">
    <property type="entry name" value="HAMP"/>
    <property type="match status" value="1"/>
</dbReference>
<dbReference type="PANTHER" id="PTHR32089">
    <property type="entry name" value="METHYL-ACCEPTING CHEMOTAXIS PROTEIN MCPB"/>
    <property type="match status" value="1"/>
</dbReference>
<dbReference type="SMART" id="SM00304">
    <property type="entry name" value="HAMP"/>
    <property type="match status" value="1"/>
</dbReference>
<dbReference type="Gene3D" id="6.10.340.10">
    <property type="match status" value="1"/>
</dbReference>
<keyword evidence="7" id="KW-0175">Coiled coil</keyword>
<dbReference type="InterPro" id="IPR003660">
    <property type="entry name" value="HAMP_dom"/>
</dbReference>
<keyword evidence="2" id="KW-1003">Cell membrane</keyword>
<evidence type="ECO:0000313" key="11">
    <source>
        <dbReference type="EMBL" id="SMF23094.1"/>
    </source>
</evidence>
<dbReference type="SMART" id="SM00283">
    <property type="entry name" value="MA"/>
    <property type="match status" value="1"/>
</dbReference>
<dbReference type="InterPro" id="IPR004089">
    <property type="entry name" value="MCPsignal_dom"/>
</dbReference>
<comment type="similarity">
    <text evidence="5">Belongs to the methyl-accepting chemotaxis (MCP) protein family.</text>
</comment>
<dbReference type="Gene3D" id="1.10.287.950">
    <property type="entry name" value="Methyl-accepting chemotaxis protein"/>
    <property type="match status" value="1"/>
</dbReference>
<keyword evidence="3 8" id="KW-0472">Membrane</keyword>
<keyword evidence="8" id="KW-0812">Transmembrane</keyword>
<dbReference type="RefSeq" id="WP_085278921.1">
    <property type="nucleotide sequence ID" value="NZ_FXAE01000016.1"/>
</dbReference>
<sequence>MADESSLSLDNEINSYYLMKMTVEELPQLIESAAVFRGQGNGVLVTRKLSNDMAVQLQVEVSMSEVELDNLNKSLAKIYELNNTMNEELLKKGEQTVQNLQQFLGLLDEEILNPNGMSMDANVFFEEGTTAIKSAGELFELAAIELDDKLQERIHDITTVRNIFLLITAVVLLLVFQFYVSFYRSVIETVRILKQRAEAMAQGDFSQDIVLPTKDELQLVGIAFNEMQRSMNRVLSNSQQIAATTFQASLKLSEISNESTMAMQQVAVAVQEVSEGTTSQKRTTAETSATMNEMAIGVQRVAEAASEVAMIAMKANDHADHGNQQLVETVNQMTSIKKTQLESSQIVTKLDEHSAQIEQIIQVIMDIANQTKLLALNANIEAARAGEHGRGFAVVAQEVGKLAEETSKSGETISELLNVIRSLVGDTVAAMNSMQTETNAGRDSIERSQAAIDRILNEVKLVSERIQEVSATSEEMSAEMEEVTASIAEISDISHQTSDEAENMAAAAEEQLASMEQIQSSAEELRDMSRKLQEDLSKFILREDTAV</sequence>